<dbReference type="InterPro" id="IPR011664">
    <property type="entry name" value="Abi_system_AbiD/AbiF-like"/>
</dbReference>
<dbReference type="EMBL" id="JALBUR010000023">
    <property type="protein sequence ID" value="MDX8420148.1"/>
    <property type="molecule type" value="Genomic_DNA"/>
</dbReference>
<proteinExistence type="predicted"/>
<dbReference type="Pfam" id="PF07751">
    <property type="entry name" value="Abi_2"/>
    <property type="match status" value="1"/>
</dbReference>
<dbReference type="AlphaFoldDB" id="A0AB35U3Q9"/>
<organism evidence="1 2">
    <name type="scientific">Grylomicrobium aquisgranensis</name>
    <dbReference type="NCBI Taxonomy" id="2926318"/>
    <lineage>
        <taxon>Bacteria</taxon>
        <taxon>Bacillati</taxon>
        <taxon>Bacillota</taxon>
        <taxon>Erysipelotrichia</taxon>
        <taxon>Erysipelotrichales</taxon>
        <taxon>Erysipelotrichaceae</taxon>
        <taxon>Grylomicrobium</taxon>
    </lineage>
</organism>
<dbReference type="RefSeq" id="WP_370596368.1">
    <property type="nucleotide sequence ID" value="NZ_JALBUR010000023.1"/>
</dbReference>
<dbReference type="Proteomes" id="UP001286174">
    <property type="component" value="Unassembled WGS sequence"/>
</dbReference>
<evidence type="ECO:0000313" key="2">
    <source>
        <dbReference type="Proteomes" id="UP001286174"/>
    </source>
</evidence>
<protein>
    <submittedName>
        <fullName evidence="1">Abi family protein</fullName>
    </submittedName>
</protein>
<accession>A0AB35U3Q9</accession>
<name>A0AB35U3Q9_9FIRM</name>
<reference evidence="1 2" key="1">
    <citation type="submission" date="2022-03" db="EMBL/GenBank/DDBJ databases">
        <title>Novel taxa within the pig intestine.</title>
        <authorList>
            <person name="Wylensek D."/>
            <person name="Bishof K."/>
            <person name="Afrizal A."/>
            <person name="Clavel T."/>
        </authorList>
    </citation>
    <scope>NUCLEOTIDE SEQUENCE [LARGE SCALE GENOMIC DNA]</scope>
    <source>
        <strain evidence="1 2">CLA-KB-P133</strain>
    </source>
</reference>
<evidence type="ECO:0000313" key="1">
    <source>
        <dbReference type="EMBL" id="MDX8420148.1"/>
    </source>
</evidence>
<gene>
    <name evidence="1" type="ORF">MOZ60_08585</name>
</gene>
<sequence>MLSINQLMKYLRAHHHIAVKSNQAQALRNIGYYHGFKGYRFIRTPNQRIAFSSLDEVIALNKFDMQLKAIFYPKVMFIENALKSYVIEAVLKDSKSETLDAIFEKSITDYKSYTRGSSQYHKQYAKRMTLKGKINSALLRDYSNKRQVVNHFFDSDRPIPIWAIFESLTLGEFGTLFSCASSNIKLATSSILKLPRNLDADGKITEYIIYTIKDLRNAVAHNNTIFDTRFQTNSINRRLLSLLETEIGTNGLDFKYIEAYVILITYVLRKMGVTKTECKQFINSFADCTDELRVQMSPNVCNQILGTQQRAHLLKLQEFISNS</sequence>
<keyword evidence="2" id="KW-1185">Reference proteome</keyword>
<comment type="caution">
    <text evidence="1">The sequence shown here is derived from an EMBL/GenBank/DDBJ whole genome shotgun (WGS) entry which is preliminary data.</text>
</comment>